<dbReference type="EMBL" id="CAXJRC010000042">
    <property type="protein sequence ID" value="CAL2107816.1"/>
    <property type="molecule type" value="Genomic_DNA"/>
</dbReference>
<dbReference type="InterPro" id="IPR050546">
    <property type="entry name" value="Glycosyl_Hydrlase_16"/>
</dbReference>
<dbReference type="Proteomes" id="UP001497602">
    <property type="component" value="Unassembled WGS sequence"/>
</dbReference>
<accession>A0ABP1FBS5</accession>
<keyword evidence="4" id="KW-1185">Reference proteome</keyword>
<dbReference type="Gene3D" id="2.60.120.200">
    <property type="match status" value="1"/>
</dbReference>
<dbReference type="SUPFAM" id="SSF49899">
    <property type="entry name" value="Concanavalin A-like lectins/glucanases"/>
    <property type="match status" value="1"/>
</dbReference>
<dbReference type="SUPFAM" id="SSF49299">
    <property type="entry name" value="PKD domain"/>
    <property type="match status" value="1"/>
</dbReference>
<dbReference type="RefSeq" id="WP_348739411.1">
    <property type="nucleotide sequence ID" value="NZ_CAXJRC010000042.1"/>
</dbReference>
<dbReference type="PANTHER" id="PTHR10963:SF55">
    <property type="entry name" value="GLYCOSIDE HYDROLASE FAMILY 16 PROTEIN"/>
    <property type="match status" value="1"/>
</dbReference>
<dbReference type="InterPro" id="IPR035986">
    <property type="entry name" value="PKD_dom_sf"/>
</dbReference>
<sequence>MKKIINKSIYLVAFLGILLFTQCKENEYEFGSIVVPSNIQVSAEIIGQDATNPYGDGSGEVNFTFSATNALSYVVNFSDGTEKTAPSGKASHTFSKTGVHKYIVTIIAVGTGGVKTSSTIEVEVFSAFSDVEAENFLAGLAVGDSKKWYWQADVAVHVGLGPVTDDYGNGEFAYPAWWSAIQPWDTEKSCMYDNEFVFTRTATGITFEQTVGPAFVPKAYADVIGVAGDTCHDDSVASSMFGVKEVSFGKSTSKAGVEGTWNGQPYRGTFFQIADDGFMGWYVGASRYDIITITPDKMIVRIIQKGDGFAWYHTFVSTKPTQGSNYIYNNLVWEDDFIINGAPDTSKWTYDIGTGTNGWGNNESQYYTNRADNVVVENGHLIITAKKEDYMGSAYTSARLKTEGLFDFKYGRVEIKAKLPGSAGTWPALWMLGSNFSTIGWPRCGEIDIMEQTGNDKNTVLATCHWFDTASNTKADFGQTTSITNATTAFHKYTLEWTPESIKMYVDDVKYYELANNANLPFDQNFFLLFNIAMGGTLGGSIDAAFLQETMEIDYVKVYQ</sequence>
<reference evidence="3 4" key="1">
    <citation type="submission" date="2024-05" db="EMBL/GenBank/DDBJ databases">
        <authorList>
            <person name="Duchaud E."/>
        </authorList>
    </citation>
    <scope>NUCLEOTIDE SEQUENCE [LARGE SCALE GENOMIC DNA]</scope>
    <source>
        <strain evidence="3">Ena-SAMPLE-TAB-13-05-2024-13:56:06:370-140305</strain>
    </source>
</reference>
<evidence type="ECO:0000313" key="4">
    <source>
        <dbReference type="Proteomes" id="UP001497602"/>
    </source>
</evidence>
<evidence type="ECO:0000259" key="2">
    <source>
        <dbReference type="PROSITE" id="PS51762"/>
    </source>
</evidence>
<name>A0ABP1FBS5_9FLAO</name>
<comment type="similarity">
    <text evidence="1">Belongs to the glycosyl hydrolase 16 family.</text>
</comment>
<dbReference type="CDD" id="cd08023">
    <property type="entry name" value="GH16_laminarinase_like"/>
    <property type="match status" value="1"/>
</dbReference>
<protein>
    <submittedName>
        <fullName evidence="3">Glucan endo-1,3-beta-D-glucosidase</fullName>
    </submittedName>
</protein>
<dbReference type="InterPro" id="IPR000757">
    <property type="entry name" value="Beta-glucanase-like"/>
</dbReference>
<dbReference type="CDD" id="cd00146">
    <property type="entry name" value="PKD"/>
    <property type="match status" value="1"/>
</dbReference>
<dbReference type="InterPro" id="IPR013320">
    <property type="entry name" value="ConA-like_dom_sf"/>
</dbReference>
<evidence type="ECO:0000313" key="3">
    <source>
        <dbReference type="EMBL" id="CAL2107816.1"/>
    </source>
</evidence>
<proteinExistence type="inferred from homology"/>
<organism evidence="3 4">
    <name type="scientific">Tenacibaculum vairaonense</name>
    <dbReference type="NCBI Taxonomy" id="3137860"/>
    <lineage>
        <taxon>Bacteria</taxon>
        <taxon>Pseudomonadati</taxon>
        <taxon>Bacteroidota</taxon>
        <taxon>Flavobacteriia</taxon>
        <taxon>Flavobacteriales</taxon>
        <taxon>Flavobacteriaceae</taxon>
        <taxon>Tenacibaculum</taxon>
    </lineage>
</organism>
<evidence type="ECO:0000256" key="1">
    <source>
        <dbReference type="ARBA" id="ARBA00006865"/>
    </source>
</evidence>
<dbReference type="PROSITE" id="PS51762">
    <property type="entry name" value="GH16_2"/>
    <property type="match status" value="1"/>
</dbReference>
<feature type="domain" description="GH16" evidence="2">
    <location>
        <begin position="326"/>
        <end position="560"/>
    </location>
</feature>
<dbReference type="InterPro" id="IPR013783">
    <property type="entry name" value="Ig-like_fold"/>
</dbReference>
<dbReference type="Gene3D" id="2.60.40.10">
    <property type="entry name" value="Immunoglobulins"/>
    <property type="match status" value="1"/>
</dbReference>
<gene>
    <name evidence="3" type="ORF">T190115A13A_50058</name>
</gene>
<dbReference type="Pfam" id="PF00722">
    <property type="entry name" value="Glyco_hydro_16"/>
    <property type="match status" value="1"/>
</dbReference>
<dbReference type="PANTHER" id="PTHR10963">
    <property type="entry name" value="GLYCOSYL HYDROLASE-RELATED"/>
    <property type="match status" value="1"/>
</dbReference>
<comment type="caution">
    <text evidence="3">The sequence shown here is derived from an EMBL/GenBank/DDBJ whole genome shotgun (WGS) entry which is preliminary data.</text>
</comment>